<dbReference type="PANTHER" id="PTHR24223:SF330">
    <property type="entry name" value="ATP-BINDING CASSETTE SUB-FAMILY C MEMBER 10"/>
    <property type="match status" value="1"/>
</dbReference>
<keyword evidence="10 14" id="KW-1133">Transmembrane helix</keyword>
<accession>A0A5N5TE54</accession>
<dbReference type="FunFam" id="1.20.1560.10:FF:000037">
    <property type="entry name" value="ATP-binding cassette subfamily C member 10"/>
    <property type="match status" value="1"/>
</dbReference>
<comment type="caution">
    <text evidence="17">The sequence shown here is derived from an EMBL/GenBank/DDBJ whole genome shotgun (WGS) entry which is preliminary data.</text>
</comment>
<keyword evidence="18" id="KW-1185">Reference proteome</keyword>
<dbReference type="PROSITE" id="PS50893">
    <property type="entry name" value="ABC_TRANSPORTER_2"/>
    <property type="match status" value="2"/>
</dbReference>
<dbReference type="CDD" id="cd18598">
    <property type="entry name" value="ABC_6TM_MRP7_D1_like"/>
    <property type="match status" value="1"/>
</dbReference>
<evidence type="ECO:0000256" key="6">
    <source>
        <dbReference type="ARBA" id="ARBA00022737"/>
    </source>
</evidence>
<feature type="transmembrane region" description="Helical" evidence="14">
    <location>
        <begin position="1309"/>
        <end position="1331"/>
    </location>
</feature>
<dbReference type="Pfam" id="PF00664">
    <property type="entry name" value="ABC_membrane"/>
    <property type="match status" value="2"/>
</dbReference>
<sequence>MSSNKNISFFMQSFCGDDNFMIWNEAHHNFGLCFQKTVFFGLSYSLLAICSAFYVGKQTSYFIRNKTQKAILVVRIIICILSLLLTTAYPFVLVYYGHVELHWVDIYSSFIQVLSWVAHFFYLFSLRHYLSRGTRGPRPVIISWALTIVCDILFTRTLWSIKANPWAEDNDYFVLQIQRSVITAKLSLQVVYMLTLFPSGRSDRSPIQEYSIVNEQTPLISSAFPSYIAEVQLREVFDPYNLGIAEDGVNWLSFLTFYWVTSLMQKGSERRIESNNDLFELPNPLKSEVVSQKVHKHLMLSHPLTADKEGEEKIPKRLLLKALHKCFGKRFYAIGILKFVSDALNYGGPLLLHFIITYVEDSSMATWKGVVAGVGICLTSLVGAFCLVHFNYFLSKIMIQLRAAVITTVYRKIQQLNLSSLYSEFTEGEIVNLMSTDTDRIINFCTSFHAFWSLPLQLIVTFYLLYVQIGSAFLAGVFIAVILIPLNRLIAVKIGELSTTMMRFKDKRITLMADVLNKIKELKFNAWEGFFKTKIMDERFGEVEALAGRKYLDAGCVFFWASSPVLIPIVTFVVYAFLGNVMEPAKIFTAVALFSMLITPLNAFPWVINGLVEAWISLKRVERLLLIKDFSFNEYYTVIPEGGYQDANVQIVIVDGTFSWKSNNTSDKERGQDETDIVNSSSGEVNMGSERESLLQGDGNQFSPKSHSQGVLKKIHSSDQNLYSRDPSVENTNLRVSDSCDTDVQDSQTRNNTLPSGSEILKKVNNASSSSHEQNSHSVQEEDTSQTLPAVACSSDSVPKVNYLTRSRNSTPRSDIALKNISITVLKNQKIAVIGNVGSGKTALLYSILGELNRISGVVSVSTLHEGFGVATQTPWLENITIRENILFGNNLDVGRYSSVLYSCALEEDLKCLNKGDLTKAGENGSSLSGGQKARVALARSIYQAKSVYLLDDVLSSVDAPVAKQIMNRCIFDFLSNKTVILVTHHVHLLKNMDCIIYMKNGRIFKQGTPDEIIPYALSHHEQFVLNHQPSSSSGAVPRSPLVQRKLRFREVAEEKRVPSREGTFIYKATIGVTLVILTLLSFVLMQTFRNLVDGWLAKWVSNYSPINTTVSYMENYEGNHNASSYIGLDRQPMWSSVLPASDRLTSLATIWDYKCFTGESSGTQVMSQKVEGLDPVNKSFLIVYLILAAGHTLFTLLRAFIFAFSTIRAAVSLHSDLLESILHAKIGFFDLNPIGRILNRFSTDVYTIDDSLPFQANIFLAQLFGIFGSIIITIYGLPWIFMFYLPLLLVYYKIQEYYRHTSRDIRRIYALSLSPLYSHFASTIVGLPIIRSLRAGHRYKERLDRYLEQNQRAQFGLQVSSQWLNFQLQMLGLLILAGVVALGLWQHHSHGIGAGIIGLVLVYAMNMSGQLNGVVTSFTETERELVSVERVHQYLEGTRREGQNGVSANLLAEFSPMMIPTPVALPYGWPNQGQIVFENVHLKYHEHNPYSLRNVNFSISSCEKVGIVGRTGAGKSSIFIALFRIVELTRGKIFIDNVDISDISIKKLRNENIDEEIMEALEHCGLTSLVNDLGGLDALLKSGKELSAGERQLFCLARALLTRVKIVCLDEGTSQLDSNTEMRIQKVVREVFRNKTILISSHRMYCIKDCSKVIVLDEGEVVEVGSPEELDQSPNSLFHKIIHKSHY</sequence>
<dbReference type="PROSITE" id="PS00211">
    <property type="entry name" value="ABC_TRANSPORTER_1"/>
    <property type="match status" value="2"/>
</dbReference>
<feature type="transmembrane region" description="Helical" evidence="14">
    <location>
        <begin position="1367"/>
        <end position="1386"/>
    </location>
</feature>
<dbReference type="EMBL" id="SEYY01002077">
    <property type="protein sequence ID" value="KAB7504946.1"/>
    <property type="molecule type" value="Genomic_DNA"/>
</dbReference>
<evidence type="ECO:0000256" key="9">
    <source>
        <dbReference type="ARBA" id="ARBA00022967"/>
    </source>
</evidence>
<gene>
    <name evidence="17" type="primary">Abcc10</name>
    <name evidence="17" type="ORF">Anas_02363</name>
</gene>
<evidence type="ECO:0000259" key="15">
    <source>
        <dbReference type="PROSITE" id="PS50893"/>
    </source>
</evidence>
<feature type="transmembrane region" description="Helical" evidence="14">
    <location>
        <begin position="472"/>
        <end position="495"/>
    </location>
</feature>
<dbReference type="CDD" id="cd03250">
    <property type="entry name" value="ABCC_MRP_domain1"/>
    <property type="match status" value="1"/>
</dbReference>
<dbReference type="Proteomes" id="UP000326759">
    <property type="component" value="Unassembled WGS sequence"/>
</dbReference>
<reference evidence="17 18" key="1">
    <citation type="journal article" date="2019" name="PLoS Biol.">
        <title>Sex chromosomes control vertical transmission of feminizing Wolbachia symbionts in an isopod.</title>
        <authorList>
            <person name="Becking T."/>
            <person name="Chebbi M.A."/>
            <person name="Giraud I."/>
            <person name="Moumen B."/>
            <person name="Laverre T."/>
            <person name="Caubet Y."/>
            <person name="Peccoud J."/>
            <person name="Gilbert C."/>
            <person name="Cordaux R."/>
        </authorList>
    </citation>
    <scope>NUCLEOTIDE SEQUENCE [LARGE SCALE GENOMIC DNA]</scope>
    <source>
        <strain evidence="17">ANa2</strain>
        <tissue evidence="17">Whole body excluding digestive tract and cuticle</tissue>
    </source>
</reference>
<evidence type="ECO:0000256" key="2">
    <source>
        <dbReference type="ARBA" id="ARBA00009726"/>
    </source>
</evidence>
<evidence type="ECO:0000256" key="13">
    <source>
        <dbReference type="SAM" id="MobiDB-lite"/>
    </source>
</evidence>
<comment type="catalytic activity">
    <reaction evidence="12">
        <text>ATP + H2O + xenobioticSide 1 = ADP + phosphate + xenobioticSide 2.</text>
        <dbReference type="EC" id="7.6.2.2"/>
    </reaction>
</comment>
<evidence type="ECO:0000256" key="1">
    <source>
        <dbReference type="ARBA" id="ARBA00004141"/>
    </source>
</evidence>
<dbReference type="OrthoDB" id="6500128at2759"/>
<name>A0A5N5TE54_9CRUS</name>
<evidence type="ECO:0000256" key="10">
    <source>
        <dbReference type="ARBA" id="ARBA00022989"/>
    </source>
</evidence>
<evidence type="ECO:0000313" key="18">
    <source>
        <dbReference type="Proteomes" id="UP000326759"/>
    </source>
</evidence>
<feature type="transmembrane region" description="Helical" evidence="14">
    <location>
        <begin position="1182"/>
        <end position="1206"/>
    </location>
</feature>
<feature type="compositionally biased region" description="Polar residues" evidence="13">
    <location>
        <begin position="698"/>
        <end position="709"/>
    </location>
</feature>
<dbReference type="InterPro" id="IPR017871">
    <property type="entry name" value="ABC_transporter-like_CS"/>
</dbReference>
<comment type="subcellular location">
    <subcellularLocation>
        <location evidence="1">Membrane</location>
        <topology evidence="1">Multi-pass membrane protein</topology>
    </subcellularLocation>
</comment>
<organism evidence="17 18">
    <name type="scientific">Armadillidium nasatum</name>
    <dbReference type="NCBI Taxonomy" id="96803"/>
    <lineage>
        <taxon>Eukaryota</taxon>
        <taxon>Metazoa</taxon>
        <taxon>Ecdysozoa</taxon>
        <taxon>Arthropoda</taxon>
        <taxon>Crustacea</taxon>
        <taxon>Multicrustacea</taxon>
        <taxon>Malacostraca</taxon>
        <taxon>Eumalacostraca</taxon>
        <taxon>Peracarida</taxon>
        <taxon>Isopoda</taxon>
        <taxon>Oniscidea</taxon>
        <taxon>Crinocheta</taxon>
        <taxon>Armadillidiidae</taxon>
        <taxon>Armadillidium</taxon>
    </lineage>
</organism>
<evidence type="ECO:0000259" key="16">
    <source>
        <dbReference type="PROSITE" id="PS50929"/>
    </source>
</evidence>
<dbReference type="InterPro" id="IPR003439">
    <property type="entry name" value="ABC_transporter-like_ATP-bd"/>
</dbReference>
<dbReference type="InterPro" id="IPR027417">
    <property type="entry name" value="P-loop_NTPase"/>
</dbReference>
<feature type="transmembrane region" description="Helical" evidence="14">
    <location>
        <begin position="1259"/>
        <end position="1288"/>
    </location>
</feature>
<evidence type="ECO:0000256" key="3">
    <source>
        <dbReference type="ARBA" id="ARBA00012191"/>
    </source>
</evidence>
<dbReference type="Gene3D" id="3.40.50.300">
    <property type="entry name" value="P-loop containing nucleotide triphosphate hydrolases"/>
    <property type="match status" value="3"/>
</dbReference>
<dbReference type="InterPro" id="IPR036640">
    <property type="entry name" value="ABC1_TM_sf"/>
</dbReference>
<keyword evidence="6" id="KW-0677">Repeat</keyword>
<keyword evidence="4" id="KW-0813">Transport</keyword>
<dbReference type="GO" id="GO:0005524">
    <property type="term" value="F:ATP binding"/>
    <property type="evidence" value="ECO:0007669"/>
    <property type="project" value="UniProtKB-KW"/>
</dbReference>
<dbReference type="GO" id="GO:0016020">
    <property type="term" value="C:membrane"/>
    <property type="evidence" value="ECO:0007669"/>
    <property type="project" value="UniProtKB-SubCell"/>
</dbReference>
<evidence type="ECO:0000256" key="14">
    <source>
        <dbReference type="SAM" id="Phobius"/>
    </source>
</evidence>
<evidence type="ECO:0000256" key="8">
    <source>
        <dbReference type="ARBA" id="ARBA00022840"/>
    </source>
</evidence>
<evidence type="ECO:0000256" key="12">
    <source>
        <dbReference type="ARBA" id="ARBA00034018"/>
    </source>
</evidence>
<keyword evidence="7" id="KW-0547">Nucleotide-binding</keyword>
<feature type="transmembrane region" description="Helical" evidence="14">
    <location>
        <begin position="557"/>
        <end position="578"/>
    </location>
</feature>
<evidence type="ECO:0000256" key="5">
    <source>
        <dbReference type="ARBA" id="ARBA00022692"/>
    </source>
</evidence>
<dbReference type="SUPFAM" id="SSF52540">
    <property type="entry name" value="P-loop containing nucleoside triphosphate hydrolases"/>
    <property type="match status" value="2"/>
</dbReference>
<feature type="transmembrane region" description="Helical" evidence="14">
    <location>
        <begin position="37"/>
        <end position="55"/>
    </location>
</feature>
<feature type="domain" description="ABC transmembrane type-1" evidence="16">
    <location>
        <begin position="333"/>
        <end position="613"/>
    </location>
</feature>
<evidence type="ECO:0000313" key="17">
    <source>
        <dbReference type="EMBL" id="KAB7504946.1"/>
    </source>
</evidence>
<proteinExistence type="inferred from homology"/>
<dbReference type="InterPro" id="IPR003593">
    <property type="entry name" value="AAA+_ATPase"/>
</dbReference>
<comment type="similarity">
    <text evidence="2">Belongs to the ABC transporter superfamily. ABCC family. Conjugate transporter (TC 3.A.1.208) subfamily.</text>
</comment>
<dbReference type="InterPro" id="IPR050173">
    <property type="entry name" value="ABC_transporter_C-like"/>
</dbReference>
<dbReference type="FunFam" id="3.40.50.300:FF:000997">
    <property type="entry name" value="Multidrug resistance-associated protein 1"/>
    <property type="match status" value="1"/>
</dbReference>
<dbReference type="InterPro" id="IPR011527">
    <property type="entry name" value="ABC1_TM_dom"/>
</dbReference>
<feature type="compositionally biased region" description="Low complexity" evidence="13">
    <location>
        <begin position="765"/>
        <end position="778"/>
    </location>
</feature>
<feature type="transmembrane region" description="Helical" evidence="14">
    <location>
        <begin position="1065"/>
        <end position="1086"/>
    </location>
</feature>
<feature type="transmembrane region" description="Helical" evidence="14">
    <location>
        <begin position="109"/>
        <end position="129"/>
    </location>
</feature>
<dbReference type="GO" id="GO:0016887">
    <property type="term" value="F:ATP hydrolysis activity"/>
    <property type="evidence" value="ECO:0007669"/>
    <property type="project" value="InterPro"/>
</dbReference>
<dbReference type="PANTHER" id="PTHR24223">
    <property type="entry name" value="ATP-BINDING CASSETTE SUB-FAMILY C"/>
    <property type="match status" value="1"/>
</dbReference>
<dbReference type="EC" id="7.6.2.2" evidence="3"/>
<keyword evidence="9" id="KW-1278">Translocase</keyword>
<dbReference type="Gene3D" id="1.20.1560.10">
    <property type="entry name" value="ABC transporter type 1, transmembrane domain"/>
    <property type="match status" value="2"/>
</dbReference>
<evidence type="ECO:0000256" key="11">
    <source>
        <dbReference type="ARBA" id="ARBA00023136"/>
    </source>
</evidence>
<evidence type="ECO:0000256" key="7">
    <source>
        <dbReference type="ARBA" id="ARBA00022741"/>
    </source>
</evidence>
<keyword evidence="5 14" id="KW-0812">Transmembrane</keyword>
<feature type="compositionally biased region" description="Polar residues" evidence="13">
    <location>
        <begin position="745"/>
        <end position="756"/>
    </location>
</feature>
<evidence type="ECO:0000256" key="4">
    <source>
        <dbReference type="ARBA" id="ARBA00022448"/>
    </source>
</evidence>
<dbReference type="SUPFAM" id="SSF90123">
    <property type="entry name" value="ABC transporter transmembrane region"/>
    <property type="match status" value="2"/>
</dbReference>
<feature type="transmembrane region" description="Helical" evidence="14">
    <location>
        <begin position="590"/>
        <end position="616"/>
    </location>
</feature>
<protein>
    <recommendedName>
        <fullName evidence="3">ABC-type xenobiotic transporter</fullName>
        <ecNumber evidence="3">7.6.2.2</ecNumber>
    </recommendedName>
</protein>
<feature type="domain" description="ABC transmembrane type-1" evidence="16">
    <location>
        <begin position="1181"/>
        <end position="1424"/>
    </location>
</feature>
<dbReference type="Pfam" id="PF00005">
    <property type="entry name" value="ABC_tran"/>
    <property type="match status" value="2"/>
</dbReference>
<dbReference type="CDD" id="cd18605">
    <property type="entry name" value="ABC_6TM_MRP7_D2_like"/>
    <property type="match status" value="1"/>
</dbReference>
<keyword evidence="11 14" id="KW-0472">Membrane</keyword>
<dbReference type="PROSITE" id="PS50929">
    <property type="entry name" value="ABC_TM1F"/>
    <property type="match status" value="2"/>
</dbReference>
<dbReference type="SMART" id="SM00382">
    <property type="entry name" value="AAA"/>
    <property type="match status" value="2"/>
</dbReference>
<feature type="domain" description="ABC transporter" evidence="15">
    <location>
        <begin position="799"/>
        <end position="1026"/>
    </location>
</feature>
<dbReference type="GO" id="GO:0008559">
    <property type="term" value="F:ABC-type xenobiotic transporter activity"/>
    <property type="evidence" value="ECO:0007669"/>
    <property type="project" value="UniProtKB-EC"/>
</dbReference>
<feature type="domain" description="ABC transporter" evidence="15">
    <location>
        <begin position="1476"/>
        <end position="1684"/>
    </location>
</feature>
<feature type="transmembrane region" description="Helical" evidence="14">
    <location>
        <begin position="370"/>
        <end position="394"/>
    </location>
</feature>
<feature type="transmembrane region" description="Helical" evidence="14">
    <location>
        <begin position="76"/>
        <end position="97"/>
    </location>
</feature>
<feature type="transmembrane region" description="Helical" evidence="14">
    <location>
        <begin position="331"/>
        <end position="358"/>
    </location>
</feature>
<feature type="transmembrane region" description="Helical" evidence="14">
    <location>
        <begin position="1393"/>
        <end position="1410"/>
    </location>
</feature>
<feature type="region of interest" description="Disordered" evidence="13">
    <location>
        <begin position="663"/>
        <end position="788"/>
    </location>
</feature>
<keyword evidence="8" id="KW-0067">ATP-binding</keyword>
<feature type="compositionally biased region" description="Polar residues" evidence="13">
    <location>
        <begin position="718"/>
        <end position="736"/>
    </location>
</feature>